<gene>
    <name evidence="1" type="ORF">HAQ05_10180</name>
</gene>
<proteinExistence type="predicted"/>
<keyword evidence="2" id="KW-1185">Reference proteome</keyword>
<evidence type="ECO:0000313" key="1">
    <source>
        <dbReference type="EMBL" id="MBD1599071.1"/>
    </source>
</evidence>
<comment type="caution">
    <text evidence="1">The sequence shown here is derived from an EMBL/GenBank/DDBJ whole genome shotgun (WGS) entry which is preliminary data.</text>
</comment>
<evidence type="ECO:0000313" key="2">
    <source>
        <dbReference type="Proteomes" id="UP000805841"/>
    </source>
</evidence>
<dbReference type="Proteomes" id="UP000805841">
    <property type="component" value="Unassembled WGS sequence"/>
</dbReference>
<accession>A0ABR7Z0Q1</accession>
<dbReference type="InterPro" id="IPR029060">
    <property type="entry name" value="PIN-like_dom_sf"/>
</dbReference>
<dbReference type="EMBL" id="JAAOCA010000010">
    <property type="protein sequence ID" value="MBD1599071.1"/>
    <property type="molecule type" value="Genomic_DNA"/>
</dbReference>
<dbReference type="Gene3D" id="3.40.50.1010">
    <property type="entry name" value="5'-nuclease"/>
    <property type="match status" value="1"/>
</dbReference>
<reference evidence="1 2" key="1">
    <citation type="journal article" date="2020" name="Insects">
        <title>Bacteria Belonging to Pseudomonas typographi sp. nov. from the Bark Beetle Ips typographus Have Genomic Potential to Aid in the Host Ecology.</title>
        <authorList>
            <person name="Peral-Aranega E."/>
            <person name="Saati-Santamaria Z."/>
            <person name="Kolarik M."/>
            <person name="Rivas R."/>
            <person name="Garcia-Fraile P."/>
        </authorList>
    </citation>
    <scope>NUCLEOTIDE SEQUENCE [LARGE SCALE GENOMIC DNA]</scope>
    <source>
        <strain evidence="1 2">CA3A</strain>
    </source>
</reference>
<organism evidence="1 2">
    <name type="scientific">Pseudomonas typographi</name>
    <dbReference type="NCBI Taxonomy" id="2715964"/>
    <lineage>
        <taxon>Bacteria</taxon>
        <taxon>Pseudomonadati</taxon>
        <taxon>Pseudomonadota</taxon>
        <taxon>Gammaproteobacteria</taxon>
        <taxon>Pseudomonadales</taxon>
        <taxon>Pseudomonadaceae</taxon>
        <taxon>Pseudomonas</taxon>
    </lineage>
</organism>
<dbReference type="SUPFAM" id="SSF88723">
    <property type="entry name" value="PIN domain-like"/>
    <property type="match status" value="1"/>
</dbReference>
<dbReference type="RefSeq" id="WP_190420025.1">
    <property type="nucleotide sequence ID" value="NZ_JAAOCA010000010.1"/>
</dbReference>
<name>A0ABR7Z0Q1_9PSED</name>
<sequence length="92" mass="10234">MIVLNTNVLSETLRPQSEATVLDWLNEQQAETLFISSVAVAEMMFGVVVLMQSTFAVKTLDRPTLSVFSRVRLQTRYLCSEAIHCNGLESPG</sequence>
<protein>
    <submittedName>
        <fullName evidence="1">Type II toxin-antitoxin system VapC family toxin</fullName>
    </submittedName>
</protein>